<proteinExistence type="predicted"/>
<dbReference type="EMBL" id="CAMAPF010000948">
    <property type="protein sequence ID" value="CAH9127874.1"/>
    <property type="molecule type" value="Genomic_DNA"/>
</dbReference>
<accession>A0AAV0EX89</accession>
<name>A0AAV0EX89_9ASTE</name>
<feature type="compositionally biased region" description="Basic and acidic residues" evidence="1">
    <location>
        <begin position="98"/>
        <end position="123"/>
    </location>
</feature>
<organism evidence="2 3">
    <name type="scientific">Cuscuta epithymum</name>
    <dbReference type="NCBI Taxonomy" id="186058"/>
    <lineage>
        <taxon>Eukaryota</taxon>
        <taxon>Viridiplantae</taxon>
        <taxon>Streptophyta</taxon>
        <taxon>Embryophyta</taxon>
        <taxon>Tracheophyta</taxon>
        <taxon>Spermatophyta</taxon>
        <taxon>Magnoliopsida</taxon>
        <taxon>eudicotyledons</taxon>
        <taxon>Gunneridae</taxon>
        <taxon>Pentapetalae</taxon>
        <taxon>asterids</taxon>
        <taxon>lamiids</taxon>
        <taxon>Solanales</taxon>
        <taxon>Convolvulaceae</taxon>
        <taxon>Cuscuteae</taxon>
        <taxon>Cuscuta</taxon>
        <taxon>Cuscuta subgen. Cuscuta</taxon>
    </lineage>
</organism>
<evidence type="ECO:0000256" key="1">
    <source>
        <dbReference type="SAM" id="MobiDB-lite"/>
    </source>
</evidence>
<feature type="region of interest" description="Disordered" evidence="1">
    <location>
        <begin position="64"/>
        <end position="140"/>
    </location>
</feature>
<dbReference type="Proteomes" id="UP001152523">
    <property type="component" value="Unassembled WGS sequence"/>
</dbReference>
<reference evidence="2" key="1">
    <citation type="submission" date="2022-07" db="EMBL/GenBank/DDBJ databases">
        <authorList>
            <person name="Macas J."/>
            <person name="Novak P."/>
            <person name="Neumann P."/>
        </authorList>
    </citation>
    <scope>NUCLEOTIDE SEQUENCE</scope>
</reference>
<dbReference type="AlphaFoldDB" id="A0AAV0EX89"/>
<feature type="compositionally biased region" description="Basic and acidic residues" evidence="1">
    <location>
        <begin position="130"/>
        <end position="140"/>
    </location>
</feature>
<comment type="caution">
    <text evidence="2">The sequence shown here is derived from an EMBL/GenBank/DDBJ whole genome shotgun (WGS) entry which is preliminary data.</text>
</comment>
<evidence type="ECO:0000313" key="2">
    <source>
        <dbReference type="EMBL" id="CAH9127874.1"/>
    </source>
</evidence>
<evidence type="ECO:0000313" key="3">
    <source>
        <dbReference type="Proteomes" id="UP001152523"/>
    </source>
</evidence>
<protein>
    <recommendedName>
        <fullName evidence="4">Secreted protein</fullName>
    </recommendedName>
</protein>
<gene>
    <name evidence="2" type="ORF">CEPIT_LOCUS28664</name>
</gene>
<keyword evidence="3" id="KW-1185">Reference proteome</keyword>
<sequence>MSLFVSGFAMRNCPAFVFCVVYIIGHAESHCPRKRRGYDATSERPFGPWLRASKGAKQWRENKWLVPAGKGISPDSKTTSGNNEEGMRPGTVEGGLSPHERGYIEQKRRRVEDSAEHQTREEIEIVTTGEKTERRRATNL</sequence>
<evidence type="ECO:0008006" key="4">
    <source>
        <dbReference type="Google" id="ProtNLM"/>
    </source>
</evidence>